<comment type="subcellular location">
    <subcellularLocation>
        <location evidence="1">Membrane</location>
        <topology evidence="1">Multi-pass membrane protein</topology>
    </subcellularLocation>
</comment>
<name>A0AAQ4F095_AMBAM</name>
<dbReference type="GO" id="GO:0022857">
    <property type="term" value="F:transmembrane transporter activity"/>
    <property type="evidence" value="ECO:0007669"/>
    <property type="project" value="TreeGrafter"/>
</dbReference>
<dbReference type="SUPFAM" id="SSF82866">
    <property type="entry name" value="Multidrug efflux transporter AcrB transmembrane domain"/>
    <property type="match status" value="1"/>
</dbReference>
<feature type="transmembrane region" description="Helical" evidence="7">
    <location>
        <begin position="69"/>
        <end position="95"/>
    </location>
</feature>
<dbReference type="Gene3D" id="1.20.1640.10">
    <property type="entry name" value="Multidrug efflux transporter AcrB transmembrane domain"/>
    <property type="match status" value="1"/>
</dbReference>
<evidence type="ECO:0000256" key="3">
    <source>
        <dbReference type="ARBA" id="ARBA00022989"/>
    </source>
</evidence>
<keyword evidence="9" id="KW-1185">Reference proteome</keyword>
<feature type="compositionally biased region" description="Acidic residues" evidence="6">
    <location>
        <begin position="333"/>
        <end position="343"/>
    </location>
</feature>
<dbReference type="GO" id="GO:0007224">
    <property type="term" value="P:smoothened signaling pathway"/>
    <property type="evidence" value="ECO:0007669"/>
    <property type="project" value="TreeGrafter"/>
</dbReference>
<feature type="transmembrane region" description="Helical" evidence="7">
    <location>
        <begin position="144"/>
        <end position="166"/>
    </location>
</feature>
<evidence type="ECO:0000256" key="1">
    <source>
        <dbReference type="ARBA" id="ARBA00004141"/>
    </source>
</evidence>
<dbReference type="PANTHER" id="PTHR45951:SF3">
    <property type="entry name" value="PROTEIN DISPATCHED"/>
    <property type="match status" value="1"/>
</dbReference>
<proteinExistence type="predicted"/>
<feature type="region of interest" description="Disordered" evidence="6">
    <location>
        <begin position="312"/>
        <end position="343"/>
    </location>
</feature>
<keyword evidence="3 7" id="KW-1133">Transmembrane helix</keyword>
<accession>A0AAQ4F095</accession>
<evidence type="ECO:0000313" key="9">
    <source>
        <dbReference type="Proteomes" id="UP001321473"/>
    </source>
</evidence>
<comment type="caution">
    <text evidence="8">The sequence shown here is derived from an EMBL/GenBank/DDBJ whole genome shotgun (WGS) entry which is preliminary data.</text>
</comment>
<evidence type="ECO:0000256" key="6">
    <source>
        <dbReference type="SAM" id="MobiDB-lite"/>
    </source>
</evidence>
<sequence>MDTFWNRVEHWIEDEMKTAPPGLRNGWFISDLEFYDLQSSLADGTLVAMGVAVGVSFLALLVTTLNLLVSIYAIITIACIICTTVGALVLMGWRLNVLESITVSVAIGLAVDYTIHYGVAYRLSSQQDRESSVIQSLSRVGSPVTMAALTSFLAGALMFPSFVLAYLQVGTFLMLVTGVSWVYATFFFQSLLSIAGPQHGRLQLDYPSLQCCESAPAPVDKTVYALSESTLSTSSASCPAAIVHSESHELEPLTLAVALNGGSAVNRAGGPGNGKKKQKKARQRSGSLSAAAARTHGARRKVSLPVVSVTFHGDPSPRHVSGATSSSTIVCGADEDMHDDPVA</sequence>
<dbReference type="Proteomes" id="UP001321473">
    <property type="component" value="Unassembled WGS sequence"/>
</dbReference>
<gene>
    <name evidence="8" type="ORF">V5799_018374</name>
</gene>
<dbReference type="AlphaFoldDB" id="A0AAQ4F095"/>
<feature type="transmembrane region" description="Helical" evidence="7">
    <location>
        <begin position="172"/>
        <end position="194"/>
    </location>
</feature>
<feature type="transmembrane region" description="Helical" evidence="7">
    <location>
        <begin position="44"/>
        <end position="62"/>
    </location>
</feature>
<evidence type="ECO:0000256" key="7">
    <source>
        <dbReference type="SAM" id="Phobius"/>
    </source>
</evidence>
<feature type="compositionally biased region" description="Basic residues" evidence="6">
    <location>
        <begin position="274"/>
        <end position="283"/>
    </location>
</feature>
<dbReference type="EMBL" id="JARKHS020009031">
    <property type="protein sequence ID" value="KAK8780285.1"/>
    <property type="molecule type" value="Genomic_DNA"/>
</dbReference>
<keyword evidence="5" id="KW-0325">Glycoprotein</keyword>
<dbReference type="GO" id="GO:0016020">
    <property type="term" value="C:membrane"/>
    <property type="evidence" value="ECO:0007669"/>
    <property type="project" value="UniProtKB-SubCell"/>
</dbReference>
<keyword evidence="2 7" id="KW-0812">Transmembrane</keyword>
<keyword evidence="4 7" id="KW-0472">Membrane</keyword>
<evidence type="ECO:0000313" key="8">
    <source>
        <dbReference type="EMBL" id="KAK8780285.1"/>
    </source>
</evidence>
<reference evidence="8 9" key="1">
    <citation type="journal article" date="2023" name="Arcadia Sci">
        <title>De novo assembly of a long-read Amblyomma americanum tick genome.</title>
        <authorList>
            <person name="Chou S."/>
            <person name="Poskanzer K.E."/>
            <person name="Rollins M."/>
            <person name="Thuy-Boun P.S."/>
        </authorList>
    </citation>
    <scope>NUCLEOTIDE SEQUENCE [LARGE SCALE GENOMIC DNA]</scope>
    <source>
        <strain evidence="8">F_SG_1</strain>
        <tissue evidence="8">Salivary glands</tissue>
    </source>
</reference>
<protein>
    <submittedName>
        <fullName evidence="8">Uncharacterized protein</fullName>
    </submittedName>
</protein>
<organism evidence="8 9">
    <name type="scientific">Amblyomma americanum</name>
    <name type="common">Lone star tick</name>
    <dbReference type="NCBI Taxonomy" id="6943"/>
    <lineage>
        <taxon>Eukaryota</taxon>
        <taxon>Metazoa</taxon>
        <taxon>Ecdysozoa</taxon>
        <taxon>Arthropoda</taxon>
        <taxon>Chelicerata</taxon>
        <taxon>Arachnida</taxon>
        <taxon>Acari</taxon>
        <taxon>Parasitiformes</taxon>
        <taxon>Ixodida</taxon>
        <taxon>Ixodoidea</taxon>
        <taxon>Ixodidae</taxon>
        <taxon>Amblyomminae</taxon>
        <taxon>Amblyomma</taxon>
    </lineage>
</organism>
<feature type="region of interest" description="Disordered" evidence="6">
    <location>
        <begin position="266"/>
        <end position="299"/>
    </location>
</feature>
<dbReference type="InterPro" id="IPR052081">
    <property type="entry name" value="Dispatched_Hh_regulator"/>
</dbReference>
<dbReference type="PANTHER" id="PTHR45951">
    <property type="entry name" value="PROTEIN DISPATCHED-RELATED"/>
    <property type="match status" value="1"/>
</dbReference>
<evidence type="ECO:0000256" key="4">
    <source>
        <dbReference type="ARBA" id="ARBA00023136"/>
    </source>
</evidence>
<evidence type="ECO:0000256" key="5">
    <source>
        <dbReference type="ARBA" id="ARBA00023180"/>
    </source>
</evidence>
<evidence type="ECO:0000256" key="2">
    <source>
        <dbReference type="ARBA" id="ARBA00022692"/>
    </source>
</evidence>
<feature type="transmembrane region" description="Helical" evidence="7">
    <location>
        <begin position="101"/>
        <end position="123"/>
    </location>
</feature>